<gene>
    <name evidence="2" type="ORF">O9H85_35855</name>
</gene>
<proteinExistence type="predicted"/>
<comment type="caution">
    <text evidence="2">The sequence shown here is derived from an EMBL/GenBank/DDBJ whole genome shotgun (WGS) entry which is preliminary data.</text>
</comment>
<dbReference type="Proteomes" id="UP001527882">
    <property type="component" value="Unassembled WGS sequence"/>
</dbReference>
<evidence type="ECO:0000313" key="2">
    <source>
        <dbReference type="EMBL" id="MCZ8517606.1"/>
    </source>
</evidence>
<evidence type="ECO:0000259" key="1">
    <source>
        <dbReference type="Pfam" id="PF02698"/>
    </source>
</evidence>
<dbReference type="CDD" id="cd06259">
    <property type="entry name" value="YdcF-like"/>
    <property type="match status" value="1"/>
</dbReference>
<feature type="domain" description="DUF218" evidence="1">
    <location>
        <begin position="32"/>
        <end position="142"/>
    </location>
</feature>
<dbReference type="Gene3D" id="3.40.50.620">
    <property type="entry name" value="HUPs"/>
    <property type="match status" value="1"/>
</dbReference>
<accession>A0ABT4QL59</accession>
<dbReference type="EMBL" id="JAQAGZ010000044">
    <property type="protein sequence ID" value="MCZ8517606.1"/>
    <property type="molecule type" value="Genomic_DNA"/>
</dbReference>
<dbReference type="RefSeq" id="WP_269886135.1">
    <property type="nucleotide sequence ID" value="NZ_JAQAGZ010000044.1"/>
</dbReference>
<reference evidence="2 3" key="1">
    <citation type="submission" date="2022-12" db="EMBL/GenBank/DDBJ databases">
        <title>Draft genome sequence of Paenibacillus sp. dW9.</title>
        <authorList>
            <person name="Choi E.-W."/>
            <person name="Kim D.-U."/>
        </authorList>
    </citation>
    <scope>NUCLEOTIDE SEQUENCE [LARGE SCALE GENOMIC DNA]</scope>
    <source>
        <strain evidence="3">dW9</strain>
    </source>
</reference>
<evidence type="ECO:0000313" key="3">
    <source>
        <dbReference type="Proteomes" id="UP001527882"/>
    </source>
</evidence>
<dbReference type="Pfam" id="PF02698">
    <property type="entry name" value="DUF218"/>
    <property type="match status" value="1"/>
</dbReference>
<name>A0ABT4QL59_9BACL</name>
<dbReference type="PANTHER" id="PTHR30336:SF20">
    <property type="entry name" value="DUF218 DOMAIN-CONTAINING PROTEIN"/>
    <property type="match status" value="1"/>
</dbReference>
<keyword evidence="3" id="KW-1185">Reference proteome</keyword>
<organism evidence="2 3">
    <name type="scientific">Paenibacillus gyeongsangnamensis</name>
    <dbReference type="NCBI Taxonomy" id="3388067"/>
    <lineage>
        <taxon>Bacteria</taxon>
        <taxon>Bacillati</taxon>
        <taxon>Bacillota</taxon>
        <taxon>Bacilli</taxon>
        <taxon>Bacillales</taxon>
        <taxon>Paenibacillaceae</taxon>
        <taxon>Paenibacillus</taxon>
    </lineage>
</organism>
<dbReference type="InterPro" id="IPR003848">
    <property type="entry name" value="DUF218"/>
</dbReference>
<dbReference type="InterPro" id="IPR051599">
    <property type="entry name" value="Cell_Envelope_Assoc"/>
</dbReference>
<protein>
    <submittedName>
        <fullName evidence="2">YdcF family protein</fullName>
    </submittedName>
</protein>
<dbReference type="PANTHER" id="PTHR30336">
    <property type="entry name" value="INNER MEMBRANE PROTEIN, PROBABLE PERMEASE"/>
    <property type="match status" value="1"/>
</dbReference>
<dbReference type="InterPro" id="IPR014729">
    <property type="entry name" value="Rossmann-like_a/b/a_fold"/>
</dbReference>
<sequence length="195" mass="22432">MYLSELDLKTLDRSRINQILFEGLDDDGQNGDFIFVFGSITAPEFRVPKAVELYKANRANKMIMSGGFSTIPEALAMRDTAIQNGVKASDIIVEDKSTNTKENIIFSRKLLDELYGLKNIRRLLLVTNYVHLKRCYLTMKTFMPDEMEYSLCGVADKNTGPDNWWTNEKGQIRVRNELERLIKYTKAKEIMDCVI</sequence>